<feature type="domain" description="Peptidase M13 C-terminal" evidence="2">
    <location>
        <begin position="300"/>
        <end position="478"/>
    </location>
</feature>
<dbReference type="OrthoDB" id="5799049at2759"/>
<evidence type="ECO:0000313" key="4">
    <source>
        <dbReference type="Proteomes" id="UP001152747"/>
    </source>
</evidence>
<name>A0A9P1J4I3_9PELO</name>
<dbReference type="EMBL" id="CANHGI010000006">
    <property type="protein sequence ID" value="CAI5456152.1"/>
    <property type="molecule type" value="Genomic_DNA"/>
</dbReference>
<evidence type="ECO:0000256" key="1">
    <source>
        <dbReference type="SAM" id="SignalP"/>
    </source>
</evidence>
<dbReference type="InterPro" id="IPR018497">
    <property type="entry name" value="Peptidase_M13_C"/>
</dbReference>
<comment type="caution">
    <text evidence="3">The sequence shown here is derived from an EMBL/GenBank/DDBJ whole genome shotgun (WGS) entry which is preliminary data.</text>
</comment>
<dbReference type="PANTHER" id="PTHR11733">
    <property type="entry name" value="ZINC METALLOPROTEASE FAMILY M13 NEPRILYSIN-RELATED"/>
    <property type="match status" value="1"/>
</dbReference>
<reference evidence="3" key="1">
    <citation type="submission" date="2022-11" db="EMBL/GenBank/DDBJ databases">
        <authorList>
            <person name="Kikuchi T."/>
        </authorList>
    </citation>
    <scope>NUCLEOTIDE SEQUENCE</scope>
    <source>
        <strain evidence="3">PS1010</strain>
    </source>
</reference>
<evidence type="ECO:0000259" key="2">
    <source>
        <dbReference type="Pfam" id="PF01431"/>
    </source>
</evidence>
<evidence type="ECO:0000313" key="3">
    <source>
        <dbReference type="EMBL" id="CAI5456152.1"/>
    </source>
</evidence>
<dbReference type="PROSITE" id="PS51885">
    <property type="entry name" value="NEPRILYSIN"/>
    <property type="match status" value="1"/>
</dbReference>
<keyword evidence="4" id="KW-1185">Reference proteome</keyword>
<dbReference type="Gene3D" id="3.40.390.10">
    <property type="entry name" value="Collagenase (Catalytic Domain)"/>
    <property type="match status" value="2"/>
</dbReference>
<proteinExistence type="predicted"/>
<dbReference type="GO" id="GO:0016485">
    <property type="term" value="P:protein processing"/>
    <property type="evidence" value="ECO:0007669"/>
    <property type="project" value="TreeGrafter"/>
</dbReference>
<dbReference type="GO" id="GO:0005886">
    <property type="term" value="C:plasma membrane"/>
    <property type="evidence" value="ECO:0007669"/>
    <property type="project" value="TreeGrafter"/>
</dbReference>
<protein>
    <recommendedName>
        <fullName evidence="2">Peptidase M13 C-terminal domain-containing protein</fullName>
    </recommendedName>
</protein>
<organism evidence="3 4">
    <name type="scientific">Caenorhabditis angaria</name>
    <dbReference type="NCBI Taxonomy" id="860376"/>
    <lineage>
        <taxon>Eukaryota</taxon>
        <taxon>Metazoa</taxon>
        <taxon>Ecdysozoa</taxon>
        <taxon>Nematoda</taxon>
        <taxon>Chromadorea</taxon>
        <taxon>Rhabditida</taxon>
        <taxon>Rhabditina</taxon>
        <taxon>Rhabditomorpha</taxon>
        <taxon>Rhabditoidea</taxon>
        <taxon>Rhabditidae</taxon>
        <taxon>Peloderinae</taxon>
        <taxon>Caenorhabditis</taxon>
    </lineage>
</organism>
<dbReference type="SUPFAM" id="SSF55486">
    <property type="entry name" value="Metalloproteases ('zincins'), catalytic domain"/>
    <property type="match status" value="1"/>
</dbReference>
<sequence>MLFLFFLLIFKDGVDSMQLDMVKLIEENIDDTIDPCDDFYRHACRKDQSRGSTFFYVIQRSFWKEMNDLMRSGKNEDLFRKIEKLENLISSLKSDSFDDTSAVRFEYMEKCINNKTRAREMLLELNKLIYNNENGDCCFTNIDFDTNCERSATNLVNGLKEHLVNGLEMEARENWKNFLGYLNNFKAYLWLQANNDLVIRSREMFTMLRDDFMESVEQTPWLINSDSVKAVIEISNQLKLVDTELVIDFNQNQVDASIQEYNDCHLFTSETARKYCYATIKVPETDENWNSINAFNFHPYLSLNNPFIAILSSNSTPAIEYGSVGYVLGHEFGHTLIKTKSDHMFIPYFSEQVKTCVQNQFNKSCSFFKEGLCHTGDYQFDENGADIFGGQLVYEAFKKRHSCSVNKSIRGYEYCWTPAKLFFYSMAAVDCHREDSVSWMDDPHHAPKIRVNAVLAQIPDFAEVFQCDAKSNMMQSRSVSFIC</sequence>
<feature type="chain" id="PRO_5040354915" description="Peptidase M13 C-terminal domain-containing protein" evidence="1">
    <location>
        <begin position="17"/>
        <end position="483"/>
    </location>
</feature>
<dbReference type="PANTHER" id="PTHR11733:SF208">
    <property type="entry name" value="PEPTIDASE M13 C-TERMINAL DOMAIN-CONTAINING PROTEIN"/>
    <property type="match status" value="1"/>
</dbReference>
<dbReference type="AlphaFoldDB" id="A0A9P1J4I3"/>
<dbReference type="Proteomes" id="UP001152747">
    <property type="component" value="Unassembled WGS sequence"/>
</dbReference>
<accession>A0A9P1J4I3</accession>
<dbReference type="InterPro" id="IPR024079">
    <property type="entry name" value="MetalloPept_cat_dom_sf"/>
</dbReference>
<dbReference type="InterPro" id="IPR000718">
    <property type="entry name" value="Peptidase_M13"/>
</dbReference>
<keyword evidence="1" id="KW-0732">Signal</keyword>
<dbReference type="InterPro" id="IPR042089">
    <property type="entry name" value="Peptidase_M13_dom_2"/>
</dbReference>
<feature type="signal peptide" evidence="1">
    <location>
        <begin position="1"/>
        <end position="16"/>
    </location>
</feature>
<gene>
    <name evidence="3" type="ORF">CAMP_LOCUS18789</name>
</gene>
<dbReference type="Gene3D" id="1.10.1380.10">
    <property type="entry name" value="Neutral endopeptidase , domain2"/>
    <property type="match status" value="1"/>
</dbReference>
<dbReference type="Pfam" id="PF01431">
    <property type="entry name" value="Peptidase_M13"/>
    <property type="match status" value="1"/>
</dbReference>
<dbReference type="GO" id="GO:0004222">
    <property type="term" value="F:metalloendopeptidase activity"/>
    <property type="evidence" value="ECO:0007669"/>
    <property type="project" value="InterPro"/>
</dbReference>